<accession>F9RQQ4</accession>
<dbReference type="Proteomes" id="UP000004349">
    <property type="component" value="Unassembled WGS sequence"/>
</dbReference>
<protein>
    <submittedName>
        <fullName evidence="1">Uncharacterized protein</fullName>
    </submittedName>
</protein>
<comment type="caution">
    <text evidence="1">The sequence shown here is derived from an EMBL/GenBank/DDBJ whole genome shotgun (WGS) entry which is preliminary data.</text>
</comment>
<evidence type="ECO:0000313" key="2">
    <source>
        <dbReference type="Proteomes" id="UP000004349"/>
    </source>
</evidence>
<dbReference type="RefSeq" id="WP_005596801.1">
    <property type="nucleotide sequence ID" value="NZ_AFWE01000170.1"/>
</dbReference>
<proteinExistence type="predicted"/>
<sequence length="136" mass="15520">MKLEYYSIEKLDDPVFSDLFEKRKKDLEDAAHRHVRHVLICNHKGIDLSLPCFLQPDDPAFAMPDKVIVAKTIELLLELNPDWTKDNISKMLGISTTGSNRLINYWLKADNGRDINKSNWVVLATKAGLMQLVVAK</sequence>
<dbReference type="EMBL" id="AFWE01000170">
    <property type="protein sequence ID" value="EGU33985.1"/>
    <property type="molecule type" value="Genomic_DNA"/>
</dbReference>
<organism evidence="1 2">
    <name type="scientific">Vibrio scophthalmi LMG 19158</name>
    <dbReference type="NCBI Taxonomy" id="870967"/>
    <lineage>
        <taxon>Bacteria</taxon>
        <taxon>Pseudomonadati</taxon>
        <taxon>Pseudomonadota</taxon>
        <taxon>Gammaproteobacteria</taxon>
        <taxon>Vibrionales</taxon>
        <taxon>Vibrionaceae</taxon>
        <taxon>Vibrio</taxon>
    </lineage>
</organism>
<reference evidence="1 2" key="1">
    <citation type="journal article" date="2012" name="Int. J. Syst. Evol. Microbiol.">
        <title>Vibrio caribbeanicus sp. nov., isolated from the marine sponge Scleritoderma cyanea.</title>
        <authorList>
            <person name="Hoffmann M."/>
            <person name="Monday S.R."/>
            <person name="Allard M.W."/>
            <person name="Strain E.A."/>
            <person name="Whittaker P."/>
            <person name="Naum M."/>
            <person name="McCarthy P.J."/>
            <person name="Lopez J.V."/>
            <person name="Fischer M."/>
            <person name="Brown E.W."/>
        </authorList>
    </citation>
    <scope>NUCLEOTIDE SEQUENCE [LARGE SCALE GENOMIC DNA]</scope>
    <source>
        <strain evidence="1 2">LMG 19158</strain>
    </source>
</reference>
<evidence type="ECO:0000313" key="1">
    <source>
        <dbReference type="EMBL" id="EGU33985.1"/>
    </source>
</evidence>
<dbReference type="AlphaFoldDB" id="F9RQQ4"/>
<gene>
    <name evidence="1" type="ORF">VIS19158_11029</name>
</gene>
<name>F9RQQ4_9VIBR</name>